<evidence type="ECO:0000256" key="3">
    <source>
        <dbReference type="ARBA" id="ARBA00022741"/>
    </source>
</evidence>
<keyword evidence="5" id="KW-0347">Helicase</keyword>
<dbReference type="GO" id="GO:0003724">
    <property type="term" value="F:RNA helicase activity"/>
    <property type="evidence" value="ECO:0007669"/>
    <property type="project" value="UniProtKB-EC"/>
</dbReference>
<evidence type="ECO:0000313" key="12">
    <source>
        <dbReference type="EMBL" id="CAE0498055.1"/>
    </source>
</evidence>
<dbReference type="SMART" id="SM00487">
    <property type="entry name" value="DEXDc"/>
    <property type="match status" value="1"/>
</dbReference>
<dbReference type="AlphaFoldDB" id="A0A6S8LJW3"/>
<dbReference type="GO" id="GO:0016787">
    <property type="term" value="F:hydrolase activity"/>
    <property type="evidence" value="ECO:0007669"/>
    <property type="project" value="UniProtKB-KW"/>
</dbReference>
<dbReference type="InterPro" id="IPR059027">
    <property type="entry name" value="DD_DDX21-DDX50"/>
</dbReference>
<feature type="domain" description="Helicase ATP-binding" evidence="9">
    <location>
        <begin position="139"/>
        <end position="317"/>
    </location>
</feature>
<dbReference type="InterPro" id="IPR014001">
    <property type="entry name" value="Helicase_ATP-bd"/>
</dbReference>
<feature type="compositionally biased region" description="Low complexity" evidence="8">
    <location>
        <begin position="674"/>
        <end position="685"/>
    </location>
</feature>
<protein>
    <recommendedName>
        <fullName evidence="2">RNA helicase</fullName>
        <ecNumber evidence="2">3.6.4.13</ecNumber>
    </recommendedName>
</protein>
<organism evidence="12">
    <name type="scientific">Dunaliella tertiolecta</name>
    <name type="common">Green alga</name>
    <dbReference type="NCBI Taxonomy" id="3047"/>
    <lineage>
        <taxon>Eukaryota</taxon>
        <taxon>Viridiplantae</taxon>
        <taxon>Chlorophyta</taxon>
        <taxon>core chlorophytes</taxon>
        <taxon>Chlorophyceae</taxon>
        <taxon>CS clade</taxon>
        <taxon>Chlamydomonadales</taxon>
        <taxon>Dunaliellaceae</taxon>
        <taxon>Dunaliella</taxon>
    </lineage>
</organism>
<name>A0A6S8LJW3_DUNTE</name>
<evidence type="ECO:0000259" key="10">
    <source>
        <dbReference type="PROSITE" id="PS51194"/>
    </source>
</evidence>
<evidence type="ECO:0000256" key="1">
    <source>
        <dbReference type="ARBA" id="ARBA00006517"/>
    </source>
</evidence>
<keyword evidence="6" id="KW-0067">ATP-binding</keyword>
<feature type="region of interest" description="Disordered" evidence="8">
    <location>
        <begin position="662"/>
        <end position="787"/>
    </location>
</feature>
<dbReference type="InterPro" id="IPR012562">
    <property type="entry name" value="GUCT"/>
</dbReference>
<dbReference type="Pfam" id="PF08152">
    <property type="entry name" value="GUCT"/>
    <property type="match status" value="1"/>
</dbReference>
<dbReference type="InterPro" id="IPR027417">
    <property type="entry name" value="P-loop_NTPase"/>
</dbReference>
<dbReference type="PANTHER" id="PTHR47959">
    <property type="entry name" value="ATP-DEPENDENT RNA HELICASE RHLE-RELATED"/>
    <property type="match status" value="1"/>
</dbReference>
<feature type="compositionally biased region" description="Polar residues" evidence="8">
    <location>
        <begin position="16"/>
        <end position="26"/>
    </location>
</feature>
<dbReference type="GO" id="GO:0005829">
    <property type="term" value="C:cytosol"/>
    <property type="evidence" value="ECO:0007669"/>
    <property type="project" value="TreeGrafter"/>
</dbReference>
<evidence type="ECO:0000256" key="4">
    <source>
        <dbReference type="ARBA" id="ARBA00022801"/>
    </source>
</evidence>
<dbReference type="InterPro" id="IPR011545">
    <property type="entry name" value="DEAD/DEAH_box_helicase_dom"/>
</dbReference>
<feature type="domain" description="Helicase C-terminal" evidence="10">
    <location>
        <begin position="344"/>
        <end position="494"/>
    </location>
</feature>
<feature type="region of interest" description="Disordered" evidence="8">
    <location>
        <begin position="1"/>
        <end position="28"/>
    </location>
</feature>
<dbReference type="GO" id="GO:0005524">
    <property type="term" value="F:ATP binding"/>
    <property type="evidence" value="ECO:0007669"/>
    <property type="project" value="UniProtKB-KW"/>
</dbReference>
<feature type="compositionally biased region" description="Low complexity" evidence="8">
    <location>
        <begin position="692"/>
        <end position="701"/>
    </location>
</feature>
<dbReference type="CDD" id="cd18787">
    <property type="entry name" value="SF2_C_DEAD"/>
    <property type="match status" value="1"/>
</dbReference>
<keyword evidence="4" id="KW-0378">Hydrolase</keyword>
<dbReference type="PROSITE" id="PS51194">
    <property type="entry name" value="HELICASE_CTER"/>
    <property type="match status" value="1"/>
</dbReference>
<feature type="compositionally biased region" description="Gly residues" evidence="8">
    <location>
        <begin position="713"/>
        <end position="731"/>
    </location>
</feature>
<dbReference type="Pfam" id="PF00271">
    <property type="entry name" value="Helicase_C"/>
    <property type="match status" value="1"/>
</dbReference>
<evidence type="ECO:0000256" key="5">
    <source>
        <dbReference type="ARBA" id="ARBA00022806"/>
    </source>
</evidence>
<evidence type="ECO:0000259" key="9">
    <source>
        <dbReference type="PROSITE" id="PS51192"/>
    </source>
</evidence>
<dbReference type="InterPro" id="IPR001650">
    <property type="entry name" value="Helicase_C-like"/>
</dbReference>
<dbReference type="Pfam" id="PF00270">
    <property type="entry name" value="DEAD"/>
    <property type="match status" value="1"/>
</dbReference>
<dbReference type="PROSITE" id="PS51192">
    <property type="entry name" value="HELICASE_ATP_BIND_1"/>
    <property type="match status" value="1"/>
</dbReference>
<feature type="compositionally biased region" description="Low complexity" evidence="8">
    <location>
        <begin position="747"/>
        <end position="787"/>
    </location>
</feature>
<dbReference type="PANTHER" id="PTHR47959:SF1">
    <property type="entry name" value="ATP-DEPENDENT RNA HELICASE DBPA"/>
    <property type="match status" value="1"/>
</dbReference>
<gene>
    <name evidence="11" type="ORF">DTER00134_LOCUS13127</name>
    <name evidence="12" type="ORF">DTER00134_LOCUS13128</name>
</gene>
<reference evidence="12" key="1">
    <citation type="submission" date="2021-01" db="EMBL/GenBank/DDBJ databases">
        <authorList>
            <person name="Corre E."/>
            <person name="Pelletier E."/>
            <person name="Niang G."/>
            <person name="Scheremetjew M."/>
            <person name="Finn R."/>
            <person name="Kale V."/>
            <person name="Holt S."/>
            <person name="Cochrane G."/>
            <person name="Meng A."/>
            <person name="Brown T."/>
            <person name="Cohen L."/>
        </authorList>
    </citation>
    <scope>NUCLEOTIDE SEQUENCE</scope>
    <source>
        <strain evidence="12">CCMP1320</strain>
    </source>
</reference>
<evidence type="ECO:0000313" key="11">
    <source>
        <dbReference type="EMBL" id="CAE0498054.1"/>
    </source>
</evidence>
<dbReference type="Pfam" id="PF26142">
    <property type="entry name" value="DD_DDX21-DDX50"/>
    <property type="match status" value="1"/>
</dbReference>
<sequence length="813" mass="86091">MLLKHFSQGRAATCGRASSTGSSSNGVRLVQPVRGSAAKHGGEPTNHTLLQASVGLVSERSSLVPTKAALADPVTSTSSFSSMLDDDSDYDEQQEVIQVDMAEEDPSLKVENLGLSPVTVAALQKRGIQSLFPIQKVVFAPCMEGRDLIGRAKTGSGKTLAFALPIVEGLLEEDLQSGSKPVRGRPPRAIVLAPTRELANQTANEFKTVCPSLNVVSVYGGTSISMQISDLRRGADVVVGTPGRVIDLIERGSLSLDKVRYAILDEADQMLDMGFEEDMEKILSFAPKERQTLLFSATLPKWVNKVARRFQENPLLVDLVGEENTGRLADTIRLLVMQVEHNQKMNALMDAITMHAANGKTIVFVNTKARANEVCDNVSQVHPAVALHGDISQAQRDRALQMFRDGRVPVLVATDVAARGLDIPSVDLVLHYDVPQDNEAFLHRSGRTGRANKTGTAVVLFTDKETRTLGLILKATKVEGAELIGSPEPKEVLTQATRSVLTQLDKVDTSVIDFFVPTADKLLASDQPARVLAASLAALAGFRAAPQPRSLLTYEEGFTTLRLLARPGQLDGWRSLSRALGILLKTAKINKPLENAIGKIKVVEDSKAGLAGVAFDLPGKDAAYLLSHPGLMQAVAKSGMVLDKPQSIALEVQGMIGAGGFDRSDRFGRGGGSSYSSRGSSSFGSPRGGSSRGSFSSSRGSAYDRANSYSSSRGGGGSGGGYESERGGWGSRGASTGRGDRSDRAYGGRSSGASTRGSKTPGAGSRTPSRGGSKGGSSSWSDDSSYDSNSFFDAADDGYFSGSSKGGGSWAQW</sequence>
<evidence type="ECO:0000256" key="6">
    <source>
        <dbReference type="ARBA" id="ARBA00022840"/>
    </source>
</evidence>
<accession>A0A6S8LJW3</accession>
<proteinExistence type="inferred from homology"/>
<comment type="similarity">
    <text evidence="1">Belongs to the DEAD box helicase family. DDX21/DDX50 subfamily.</text>
</comment>
<dbReference type="GO" id="GO:0003723">
    <property type="term" value="F:RNA binding"/>
    <property type="evidence" value="ECO:0007669"/>
    <property type="project" value="UniProtKB-KW"/>
</dbReference>
<dbReference type="EC" id="3.6.4.13" evidence="2"/>
<dbReference type="CDD" id="cd00268">
    <property type="entry name" value="DEADc"/>
    <property type="match status" value="1"/>
</dbReference>
<evidence type="ECO:0000256" key="7">
    <source>
        <dbReference type="ARBA" id="ARBA00022884"/>
    </source>
</evidence>
<dbReference type="Gene3D" id="3.40.50.300">
    <property type="entry name" value="P-loop containing nucleotide triphosphate hydrolases"/>
    <property type="match status" value="2"/>
</dbReference>
<evidence type="ECO:0000256" key="2">
    <source>
        <dbReference type="ARBA" id="ARBA00012552"/>
    </source>
</evidence>
<keyword evidence="7" id="KW-0694">RNA-binding</keyword>
<keyword evidence="3" id="KW-0547">Nucleotide-binding</keyword>
<dbReference type="SMART" id="SM00490">
    <property type="entry name" value="HELICc"/>
    <property type="match status" value="1"/>
</dbReference>
<dbReference type="EMBL" id="HBIP01021995">
    <property type="protein sequence ID" value="CAE0498055.1"/>
    <property type="molecule type" value="Transcribed_RNA"/>
</dbReference>
<dbReference type="SUPFAM" id="SSF52540">
    <property type="entry name" value="P-loop containing nucleoside triphosphate hydrolases"/>
    <property type="match status" value="1"/>
</dbReference>
<evidence type="ECO:0000256" key="8">
    <source>
        <dbReference type="SAM" id="MobiDB-lite"/>
    </source>
</evidence>
<dbReference type="EMBL" id="HBIP01021994">
    <property type="protein sequence ID" value="CAE0498054.1"/>
    <property type="molecule type" value="Transcribed_RNA"/>
</dbReference>
<dbReference type="InterPro" id="IPR050079">
    <property type="entry name" value="DEAD_box_RNA_helicase"/>
</dbReference>
<dbReference type="InterPro" id="IPR044742">
    <property type="entry name" value="DEAD/DEAH_RhlB"/>
</dbReference>